<feature type="transmembrane region" description="Helical" evidence="1">
    <location>
        <begin position="130"/>
        <end position="153"/>
    </location>
</feature>
<keyword evidence="1" id="KW-1133">Transmembrane helix</keyword>
<keyword evidence="1" id="KW-0812">Transmembrane</keyword>
<proteinExistence type="predicted"/>
<feature type="transmembrane region" description="Helical" evidence="1">
    <location>
        <begin position="39"/>
        <end position="60"/>
    </location>
</feature>
<dbReference type="AlphaFoldDB" id="A0A9X4BIQ1"/>
<sequence length="191" mass="20878">MTQRRRNLATFALLIPIPGIASANVGVPLLAFAWPVHWLALLPIVALEAALVARAIGLPYRELVWPVAKANLWSSLVGVPVAWLAMLALQFLVVYGVFVLSPETLQTSRIPLPLFPFTVAWLVDVSTWNVYAAFVVLAIPMCIASIVVERWWLSISLPFSDRAAMRSGVRTANIVSYVLMTAAALAYPLLA</sequence>
<accession>A0A9X4BIQ1</accession>
<dbReference type="EMBL" id="JAOVZO020000020">
    <property type="protein sequence ID" value="MDC8015525.1"/>
    <property type="molecule type" value="Genomic_DNA"/>
</dbReference>
<evidence type="ECO:0000256" key="1">
    <source>
        <dbReference type="SAM" id="Phobius"/>
    </source>
</evidence>
<dbReference type="Proteomes" id="UP001139971">
    <property type="component" value="Unassembled WGS sequence"/>
</dbReference>
<keyword evidence="1" id="KW-0472">Membrane</keyword>
<keyword evidence="3" id="KW-1185">Reference proteome</keyword>
<comment type="caution">
    <text evidence="2">The sequence shown here is derived from an EMBL/GenBank/DDBJ whole genome shotgun (WGS) entry which is preliminary data.</text>
</comment>
<protein>
    <submittedName>
        <fullName evidence="2">Uncharacterized protein</fullName>
    </submittedName>
</protein>
<feature type="transmembrane region" description="Helical" evidence="1">
    <location>
        <begin position="174"/>
        <end position="190"/>
    </location>
</feature>
<gene>
    <name evidence="2" type="ORF">OD750_023615</name>
</gene>
<evidence type="ECO:0000313" key="2">
    <source>
        <dbReference type="EMBL" id="MDC8015525.1"/>
    </source>
</evidence>
<feature type="transmembrane region" description="Helical" evidence="1">
    <location>
        <begin position="72"/>
        <end position="98"/>
    </location>
</feature>
<evidence type="ECO:0000313" key="3">
    <source>
        <dbReference type="Proteomes" id="UP001139971"/>
    </source>
</evidence>
<dbReference type="RefSeq" id="WP_263540715.1">
    <property type="nucleotide sequence ID" value="NZ_JAOVZO020000020.1"/>
</dbReference>
<reference evidence="2" key="1">
    <citation type="submission" date="2023-02" db="EMBL/GenBank/DDBJ databases">
        <title>Tahibacter soli sp. nov. isolated from soil.</title>
        <authorList>
            <person name="Baek J.H."/>
            <person name="Lee J.K."/>
            <person name="Choi D.G."/>
            <person name="Jeon C.O."/>
        </authorList>
    </citation>
    <scope>NUCLEOTIDE SEQUENCE</scope>
    <source>
        <strain evidence="2">BL</strain>
    </source>
</reference>
<organism evidence="2 3">
    <name type="scientific">Tahibacter soli</name>
    <dbReference type="NCBI Taxonomy" id="2983605"/>
    <lineage>
        <taxon>Bacteria</taxon>
        <taxon>Pseudomonadati</taxon>
        <taxon>Pseudomonadota</taxon>
        <taxon>Gammaproteobacteria</taxon>
        <taxon>Lysobacterales</taxon>
        <taxon>Rhodanobacteraceae</taxon>
        <taxon>Tahibacter</taxon>
    </lineage>
</organism>
<name>A0A9X4BIQ1_9GAMM</name>